<organism evidence="7 8">
    <name type="scientific">Jaminaea rosea</name>
    <dbReference type="NCBI Taxonomy" id="1569628"/>
    <lineage>
        <taxon>Eukaryota</taxon>
        <taxon>Fungi</taxon>
        <taxon>Dikarya</taxon>
        <taxon>Basidiomycota</taxon>
        <taxon>Ustilaginomycotina</taxon>
        <taxon>Exobasidiomycetes</taxon>
        <taxon>Microstromatales</taxon>
        <taxon>Microstromatales incertae sedis</taxon>
        <taxon>Jaminaea</taxon>
    </lineage>
</organism>
<dbReference type="AlphaFoldDB" id="A0A316UUD8"/>
<feature type="non-terminal residue" evidence="7">
    <location>
        <position position="1"/>
    </location>
</feature>
<dbReference type="Pfam" id="PF04116">
    <property type="entry name" value="FA_hydroxylase"/>
    <property type="match status" value="1"/>
</dbReference>
<dbReference type="STRING" id="1569628.A0A316UUD8"/>
<evidence type="ECO:0000313" key="8">
    <source>
        <dbReference type="Proteomes" id="UP000245884"/>
    </source>
</evidence>
<evidence type="ECO:0000259" key="6">
    <source>
        <dbReference type="Pfam" id="PF04116"/>
    </source>
</evidence>
<evidence type="ECO:0000256" key="2">
    <source>
        <dbReference type="ARBA" id="ARBA00022692"/>
    </source>
</evidence>
<feature type="transmembrane region" description="Helical" evidence="5">
    <location>
        <begin position="20"/>
        <end position="41"/>
    </location>
</feature>
<evidence type="ECO:0000256" key="5">
    <source>
        <dbReference type="SAM" id="Phobius"/>
    </source>
</evidence>
<feature type="transmembrane region" description="Helical" evidence="5">
    <location>
        <begin position="140"/>
        <end position="164"/>
    </location>
</feature>
<evidence type="ECO:0000256" key="4">
    <source>
        <dbReference type="ARBA" id="ARBA00023136"/>
    </source>
</evidence>
<keyword evidence="2 5" id="KW-0812">Transmembrane</keyword>
<feature type="domain" description="Fatty acid hydroxylase" evidence="6">
    <location>
        <begin position="153"/>
        <end position="288"/>
    </location>
</feature>
<dbReference type="InterPro" id="IPR006694">
    <property type="entry name" value="Fatty_acid_hydroxylase"/>
</dbReference>
<accession>A0A316UUD8</accession>
<feature type="non-terminal residue" evidence="7">
    <location>
        <position position="300"/>
    </location>
</feature>
<protein>
    <submittedName>
        <fullName evidence="7">Sterol desaturase</fullName>
    </submittedName>
</protein>
<keyword evidence="8" id="KW-1185">Reference proteome</keyword>
<dbReference type="InterPro" id="IPR050307">
    <property type="entry name" value="Sterol_Desaturase_Related"/>
</dbReference>
<sequence length="300" mass="35250">PFYYHPHESLLPFLSDKYLALLAPIAVYWLVSLWFTFLDVARIPFFEQYRLHEPEEVSKRNKVSARRVVALVLLQQVVQTVLGVFVLEDEETVRAQVFQDHGENMEKLGRVVARVVHGTVGYQSGLGLLERYGVEAVQWLYWWGLPIVQFWWAFFVMDAWQYALHRAFHESRFLYRHFHSHHHRLYVPYAFGALYNHPLEGLLLDSAGGALSHFVSLMTVRQGVLLFTFSTIKTVCDHGGYAFPWWLDPLHLVFPNCAEYHDVHHQMQGLRFNYSQPFFVHFDVLFGTRISTEKFGKMRE</sequence>
<dbReference type="GO" id="GO:0016020">
    <property type="term" value="C:membrane"/>
    <property type="evidence" value="ECO:0007669"/>
    <property type="project" value="UniProtKB-SubCell"/>
</dbReference>
<feature type="transmembrane region" description="Helical" evidence="5">
    <location>
        <begin position="68"/>
        <end position="87"/>
    </location>
</feature>
<dbReference type="OrthoDB" id="408954at2759"/>
<evidence type="ECO:0000313" key="7">
    <source>
        <dbReference type="EMBL" id="PWN28920.1"/>
    </source>
</evidence>
<proteinExistence type="predicted"/>
<keyword evidence="4 5" id="KW-0472">Membrane</keyword>
<evidence type="ECO:0000256" key="1">
    <source>
        <dbReference type="ARBA" id="ARBA00004370"/>
    </source>
</evidence>
<dbReference type="GO" id="GO:0005506">
    <property type="term" value="F:iron ion binding"/>
    <property type="evidence" value="ECO:0007669"/>
    <property type="project" value="InterPro"/>
</dbReference>
<dbReference type="GO" id="GO:0016491">
    <property type="term" value="F:oxidoreductase activity"/>
    <property type="evidence" value="ECO:0007669"/>
    <property type="project" value="InterPro"/>
</dbReference>
<keyword evidence="3 5" id="KW-1133">Transmembrane helix</keyword>
<evidence type="ECO:0000256" key="3">
    <source>
        <dbReference type="ARBA" id="ARBA00022989"/>
    </source>
</evidence>
<gene>
    <name evidence="7" type="ORF">BDZ90DRAFT_208924</name>
</gene>
<dbReference type="EMBL" id="KZ819664">
    <property type="protein sequence ID" value="PWN28920.1"/>
    <property type="molecule type" value="Genomic_DNA"/>
</dbReference>
<dbReference type="GeneID" id="37025850"/>
<dbReference type="PANTHER" id="PTHR11863">
    <property type="entry name" value="STEROL DESATURASE"/>
    <property type="match status" value="1"/>
</dbReference>
<comment type="subcellular location">
    <subcellularLocation>
        <location evidence="1">Membrane</location>
    </subcellularLocation>
</comment>
<reference evidence="7 8" key="1">
    <citation type="journal article" date="2018" name="Mol. Biol. Evol.">
        <title>Broad Genomic Sampling Reveals a Smut Pathogenic Ancestry of the Fungal Clade Ustilaginomycotina.</title>
        <authorList>
            <person name="Kijpornyongpan T."/>
            <person name="Mondo S.J."/>
            <person name="Barry K."/>
            <person name="Sandor L."/>
            <person name="Lee J."/>
            <person name="Lipzen A."/>
            <person name="Pangilinan J."/>
            <person name="LaButti K."/>
            <person name="Hainaut M."/>
            <person name="Henrissat B."/>
            <person name="Grigoriev I.V."/>
            <person name="Spatafora J.W."/>
            <person name="Aime M.C."/>
        </authorList>
    </citation>
    <scope>NUCLEOTIDE SEQUENCE [LARGE SCALE GENOMIC DNA]</scope>
    <source>
        <strain evidence="7 8">MCA 5214</strain>
    </source>
</reference>
<dbReference type="Proteomes" id="UP000245884">
    <property type="component" value="Unassembled WGS sequence"/>
</dbReference>
<name>A0A316UUD8_9BASI</name>
<dbReference type="GO" id="GO:0008610">
    <property type="term" value="P:lipid biosynthetic process"/>
    <property type="evidence" value="ECO:0007669"/>
    <property type="project" value="InterPro"/>
</dbReference>
<dbReference type="RefSeq" id="XP_025363532.1">
    <property type="nucleotide sequence ID" value="XM_025504027.1"/>
</dbReference>